<feature type="compositionally biased region" description="Polar residues" evidence="1">
    <location>
        <begin position="115"/>
        <end position="137"/>
    </location>
</feature>
<proteinExistence type="predicted"/>
<organism evidence="2 3">
    <name type="scientific">Mytilus coruscus</name>
    <name type="common">Sea mussel</name>
    <dbReference type="NCBI Taxonomy" id="42192"/>
    <lineage>
        <taxon>Eukaryota</taxon>
        <taxon>Metazoa</taxon>
        <taxon>Spiralia</taxon>
        <taxon>Lophotrochozoa</taxon>
        <taxon>Mollusca</taxon>
        <taxon>Bivalvia</taxon>
        <taxon>Autobranchia</taxon>
        <taxon>Pteriomorphia</taxon>
        <taxon>Mytilida</taxon>
        <taxon>Mytiloidea</taxon>
        <taxon>Mytilidae</taxon>
        <taxon>Mytilinae</taxon>
        <taxon>Mytilus</taxon>
    </lineage>
</organism>
<feature type="region of interest" description="Disordered" evidence="1">
    <location>
        <begin position="112"/>
        <end position="142"/>
    </location>
</feature>
<gene>
    <name evidence="2" type="ORF">MCOR_34924</name>
</gene>
<reference evidence="2 3" key="1">
    <citation type="submission" date="2020-06" db="EMBL/GenBank/DDBJ databases">
        <authorList>
            <person name="Li R."/>
            <person name="Bekaert M."/>
        </authorList>
    </citation>
    <scope>NUCLEOTIDE SEQUENCE [LARGE SCALE GENOMIC DNA]</scope>
    <source>
        <strain evidence="3">wild</strain>
    </source>
</reference>
<protein>
    <submittedName>
        <fullName evidence="2">Uncharacterized protein</fullName>
    </submittedName>
</protein>
<evidence type="ECO:0000256" key="1">
    <source>
        <dbReference type="SAM" id="MobiDB-lite"/>
    </source>
</evidence>
<accession>A0A6J8D0K3</accession>
<sequence>MTLVLSPKERRNLWLPRRNPRTRPPDNEGGTVINIALPEDISEEQELKIAALVEDNEILYNQTTKEFKNKTKKGCSQILWRQLMSQGTPRFTSTSQQESNIPTVFEHTIPRDQAAQHQHNSTPSTVSSLGANPSSVTSSRDSSLNISSLLNTMVDSPCSQDSPMNRQGDIE</sequence>
<keyword evidence="3" id="KW-1185">Reference proteome</keyword>
<name>A0A6J8D0K3_MYTCO</name>
<dbReference type="Proteomes" id="UP000507470">
    <property type="component" value="Unassembled WGS sequence"/>
</dbReference>
<evidence type="ECO:0000313" key="2">
    <source>
        <dbReference type="EMBL" id="CAC5400772.1"/>
    </source>
</evidence>
<evidence type="ECO:0000313" key="3">
    <source>
        <dbReference type="Proteomes" id="UP000507470"/>
    </source>
</evidence>
<dbReference type="AlphaFoldDB" id="A0A6J8D0K3"/>
<dbReference type="EMBL" id="CACVKT020006309">
    <property type="protein sequence ID" value="CAC5400772.1"/>
    <property type="molecule type" value="Genomic_DNA"/>
</dbReference>